<dbReference type="InterPro" id="IPR036520">
    <property type="entry name" value="UPF0759_sf"/>
</dbReference>
<dbReference type="PANTHER" id="PTHR30348">
    <property type="entry name" value="UNCHARACTERIZED PROTEIN YECE"/>
    <property type="match status" value="1"/>
</dbReference>
<comment type="caution">
    <text evidence="1">The sequence shown here is derived from an EMBL/GenBank/DDBJ whole genome shotgun (WGS) entry which is preliminary data.</text>
</comment>
<name>A0A323TJQ6_9BACI</name>
<dbReference type="PANTHER" id="PTHR30348:SF13">
    <property type="entry name" value="UPF0759 PROTEIN YUNF"/>
    <property type="match status" value="1"/>
</dbReference>
<evidence type="ECO:0000313" key="2">
    <source>
        <dbReference type="Proteomes" id="UP000248214"/>
    </source>
</evidence>
<dbReference type="EMBL" id="PDOD01000003">
    <property type="protein sequence ID" value="PYZ92903.1"/>
    <property type="molecule type" value="Genomic_DNA"/>
</dbReference>
<gene>
    <name evidence="1" type="ORF">CR194_14775</name>
</gene>
<sequence length="286" mass="33393">MGKINIGLTGWGDHHSLYEDVKSPSNKLYAYAGHFPIVELDSSFYAIPPKRNIEKWIHETPETFQFIVKAYQGMTGHQRGEIPFETKEQMFQAFTEAFRPMKKAGKLAMVLCQFPPWFDCQKKHVQYLKMVREQLAEFEVALEFRHQSWYNDTYKQKTLAFMAEDNWIHSICDEPQAGERSVPFVPIVTHKQKSFVRLHGRNKAAWNKPVKGEEWRDVRYLYDYSEKELDELSKEIHHLSLQANQTYIVFNNNSGGHAAGNAQTLMNKLAIKYEGLAPRQLNLFEE</sequence>
<reference evidence="1 2" key="1">
    <citation type="submission" date="2017-10" db="EMBL/GenBank/DDBJ databases">
        <title>Bacillus sp. nov., a halophilic bacterium isolated from a Keqin Lake.</title>
        <authorList>
            <person name="Wang H."/>
        </authorList>
    </citation>
    <scope>NUCLEOTIDE SEQUENCE [LARGE SCALE GENOMIC DNA]</scope>
    <source>
        <strain evidence="1 2">KQ-12</strain>
    </source>
</reference>
<protein>
    <recommendedName>
        <fullName evidence="3">DUF72 domain-containing protein</fullName>
    </recommendedName>
</protein>
<dbReference type="AlphaFoldDB" id="A0A323TJQ6"/>
<dbReference type="InterPro" id="IPR002763">
    <property type="entry name" value="DUF72"/>
</dbReference>
<dbReference type="RefSeq" id="WP_110610451.1">
    <property type="nucleotide sequence ID" value="NZ_PDOD01000003.1"/>
</dbReference>
<organism evidence="1 2">
    <name type="scientific">Salipaludibacillus keqinensis</name>
    <dbReference type="NCBI Taxonomy" id="2045207"/>
    <lineage>
        <taxon>Bacteria</taxon>
        <taxon>Bacillati</taxon>
        <taxon>Bacillota</taxon>
        <taxon>Bacilli</taxon>
        <taxon>Bacillales</taxon>
        <taxon>Bacillaceae</taxon>
    </lineage>
</organism>
<keyword evidence="2" id="KW-1185">Reference proteome</keyword>
<proteinExistence type="predicted"/>
<dbReference type="OrthoDB" id="9780310at2"/>
<dbReference type="Proteomes" id="UP000248214">
    <property type="component" value="Unassembled WGS sequence"/>
</dbReference>
<dbReference type="Pfam" id="PF01904">
    <property type="entry name" value="DUF72"/>
    <property type="match status" value="1"/>
</dbReference>
<evidence type="ECO:0008006" key="3">
    <source>
        <dbReference type="Google" id="ProtNLM"/>
    </source>
</evidence>
<evidence type="ECO:0000313" key="1">
    <source>
        <dbReference type="EMBL" id="PYZ92903.1"/>
    </source>
</evidence>
<accession>A0A323TJQ6</accession>
<dbReference type="Gene3D" id="3.20.20.410">
    <property type="entry name" value="Protein of unknown function UPF0759"/>
    <property type="match status" value="1"/>
</dbReference>
<dbReference type="SUPFAM" id="SSF117396">
    <property type="entry name" value="TM1631-like"/>
    <property type="match status" value="1"/>
</dbReference>